<dbReference type="GO" id="GO:0032934">
    <property type="term" value="F:sterol binding"/>
    <property type="evidence" value="ECO:0007669"/>
    <property type="project" value="TreeGrafter"/>
</dbReference>
<dbReference type="GO" id="GO:0030011">
    <property type="term" value="P:maintenance of cell polarity"/>
    <property type="evidence" value="ECO:0007669"/>
    <property type="project" value="TreeGrafter"/>
</dbReference>
<organism evidence="2 3">
    <name type="scientific">Blyttiomyces helicus</name>
    <dbReference type="NCBI Taxonomy" id="388810"/>
    <lineage>
        <taxon>Eukaryota</taxon>
        <taxon>Fungi</taxon>
        <taxon>Fungi incertae sedis</taxon>
        <taxon>Chytridiomycota</taxon>
        <taxon>Chytridiomycota incertae sedis</taxon>
        <taxon>Chytridiomycetes</taxon>
        <taxon>Chytridiomycetes incertae sedis</taxon>
        <taxon>Blyttiomyces</taxon>
    </lineage>
</organism>
<dbReference type="GO" id="GO:0097038">
    <property type="term" value="C:perinuclear endoplasmic reticulum"/>
    <property type="evidence" value="ECO:0007669"/>
    <property type="project" value="TreeGrafter"/>
</dbReference>
<dbReference type="InterPro" id="IPR037239">
    <property type="entry name" value="OSBP_sf"/>
</dbReference>
<dbReference type="EMBL" id="ML000465">
    <property type="protein sequence ID" value="RKO84127.1"/>
    <property type="molecule type" value="Genomic_DNA"/>
</dbReference>
<keyword evidence="3" id="KW-1185">Reference proteome</keyword>
<dbReference type="GO" id="GO:0032541">
    <property type="term" value="C:cortical endoplasmic reticulum"/>
    <property type="evidence" value="ECO:0007669"/>
    <property type="project" value="TreeGrafter"/>
</dbReference>
<reference evidence="3" key="1">
    <citation type="journal article" date="2018" name="Nat. Microbiol.">
        <title>Leveraging single-cell genomics to expand the fungal tree of life.</title>
        <authorList>
            <person name="Ahrendt S.R."/>
            <person name="Quandt C.A."/>
            <person name="Ciobanu D."/>
            <person name="Clum A."/>
            <person name="Salamov A."/>
            <person name="Andreopoulos B."/>
            <person name="Cheng J.F."/>
            <person name="Woyke T."/>
            <person name="Pelin A."/>
            <person name="Henrissat B."/>
            <person name="Reynolds N.K."/>
            <person name="Benny G.L."/>
            <person name="Smith M.E."/>
            <person name="James T.Y."/>
            <person name="Grigoriev I.V."/>
        </authorList>
    </citation>
    <scope>NUCLEOTIDE SEQUENCE [LARGE SCALE GENOMIC DNA]</scope>
</reference>
<dbReference type="PANTHER" id="PTHR10972">
    <property type="entry name" value="OXYSTEROL-BINDING PROTEIN-RELATED"/>
    <property type="match status" value="1"/>
</dbReference>
<feature type="non-terminal residue" evidence="2">
    <location>
        <position position="150"/>
    </location>
</feature>
<evidence type="ECO:0000256" key="1">
    <source>
        <dbReference type="ARBA" id="ARBA00008842"/>
    </source>
</evidence>
<dbReference type="SUPFAM" id="SSF144000">
    <property type="entry name" value="Oxysterol-binding protein-like"/>
    <property type="match status" value="1"/>
</dbReference>
<dbReference type="Gene3D" id="2.40.160.120">
    <property type="match status" value="1"/>
</dbReference>
<dbReference type="GO" id="GO:0006887">
    <property type="term" value="P:exocytosis"/>
    <property type="evidence" value="ECO:0007669"/>
    <property type="project" value="TreeGrafter"/>
</dbReference>
<dbReference type="Pfam" id="PF01237">
    <property type="entry name" value="Oxysterol_BP"/>
    <property type="match status" value="1"/>
</dbReference>
<dbReference type="PANTHER" id="PTHR10972:SF203">
    <property type="entry name" value="OXYSTEROL-BINDING PROTEIN HOMOLOG 3"/>
    <property type="match status" value="1"/>
</dbReference>
<feature type="non-terminal residue" evidence="2">
    <location>
        <position position="1"/>
    </location>
</feature>
<evidence type="ECO:0000313" key="2">
    <source>
        <dbReference type="EMBL" id="RKO84127.1"/>
    </source>
</evidence>
<gene>
    <name evidence="2" type="ORF">BDK51DRAFT_8589</name>
</gene>
<protein>
    <submittedName>
        <fullName evidence="2">Oxysterol-binding protein</fullName>
    </submittedName>
</protein>
<dbReference type="GO" id="GO:0005886">
    <property type="term" value="C:plasma membrane"/>
    <property type="evidence" value="ECO:0007669"/>
    <property type="project" value="TreeGrafter"/>
</dbReference>
<dbReference type="GO" id="GO:0034727">
    <property type="term" value="P:piecemeal microautophagy of the nucleus"/>
    <property type="evidence" value="ECO:0007669"/>
    <property type="project" value="TreeGrafter"/>
</dbReference>
<dbReference type="AlphaFoldDB" id="A0A4V1IPT0"/>
<dbReference type="Proteomes" id="UP000269721">
    <property type="component" value="Unassembled WGS sequence"/>
</dbReference>
<accession>A0A4V1IPT0</accession>
<dbReference type="OrthoDB" id="1854502at2759"/>
<proteinExistence type="inferred from homology"/>
<dbReference type="GO" id="GO:0006897">
    <property type="term" value="P:endocytosis"/>
    <property type="evidence" value="ECO:0007669"/>
    <property type="project" value="TreeGrafter"/>
</dbReference>
<comment type="similarity">
    <text evidence="1">Belongs to the OSBP family.</text>
</comment>
<dbReference type="InterPro" id="IPR000648">
    <property type="entry name" value="Oxysterol-bd"/>
</dbReference>
<sequence>IVRRTRLPAPTVSMQNISITSILRNNLGKDLSTVAMPIALNEPLNLLQRLAEELEYSELLDQVANTADPVERLSLMAAFAVSAYASTVHRAGRKPFNPLLGETYETLREDKGFKFVAEKVSHHPAIMACHAESPNYLFFQDSQVKTKFWG</sequence>
<dbReference type="GO" id="GO:0005829">
    <property type="term" value="C:cytosol"/>
    <property type="evidence" value="ECO:0007669"/>
    <property type="project" value="TreeGrafter"/>
</dbReference>
<evidence type="ECO:0000313" key="3">
    <source>
        <dbReference type="Proteomes" id="UP000269721"/>
    </source>
</evidence>
<name>A0A4V1IPT0_9FUNG</name>
<dbReference type="GO" id="GO:0035621">
    <property type="term" value="P:ER to Golgi ceramide transport"/>
    <property type="evidence" value="ECO:0007669"/>
    <property type="project" value="TreeGrafter"/>
</dbReference>